<proteinExistence type="predicted"/>
<protein>
    <submittedName>
        <fullName evidence="3">HDOD domain-containing protein</fullName>
    </submittedName>
</protein>
<feature type="compositionally biased region" description="Basic residues" evidence="1">
    <location>
        <begin position="20"/>
        <end position="31"/>
    </location>
</feature>
<accession>A0A430KUU8</accession>
<dbReference type="Pfam" id="PF08668">
    <property type="entry name" value="HDOD"/>
    <property type="match status" value="1"/>
</dbReference>
<dbReference type="PANTHER" id="PTHR33525">
    <property type="match status" value="1"/>
</dbReference>
<evidence type="ECO:0000256" key="1">
    <source>
        <dbReference type="SAM" id="MobiDB-lite"/>
    </source>
</evidence>
<feature type="domain" description="HDOD" evidence="2">
    <location>
        <begin position="89"/>
        <end position="283"/>
    </location>
</feature>
<dbReference type="SUPFAM" id="SSF109604">
    <property type="entry name" value="HD-domain/PDEase-like"/>
    <property type="match status" value="1"/>
</dbReference>
<organism evidence="3 4">
    <name type="scientific">Amphritea opalescens</name>
    <dbReference type="NCBI Taxonomy" id="2490544"/>
    <lineage>
        <taxon>Bacteria</taxon>
        <taxon>Pseudomonadati</taxon>
        <taxon>Pseudomonadota</taxon>
        <taxon>Gammaproteobacteria</taxon>
        <taxon>Oceanospirillales</taxon>
        <taxon>Oceanospirillaceae</taxon>
        <taxon>Amphritea</taxon>
    </lineage>
</organism>
<dbReference type="Proteomes" id="UP000283087">
    <property type="component" value="Unassembled WGS sequence"/>
</dbReference>
<comment type="caution">
    <text evidence="3">The sequence shown here is derived from an EMBL/GenBank/DDBJ whole genome shotgun (WGS) entry which is preliminary data.</text>
</comment>
<evidence type="ECO:0000259" key="2">
    <source>
        <dbReference type="PROSITE" id="PS51833"/>
    </source>
</evidence>
<keyword evidence="4" id="KW-1185">Reference proteome</keyword>
<dbReference type="OrthoDB" id="9770715at2"/>
<dbReference type="EMBL" id="RQXW01000002">
    <property type="protein sequence ID" value="RTE67295.1"/>
    <property type="molecule type" value="Genomic_DNA"/>
</dbReference>
<dbReference type="InterPro" id="IPR013976">
    <property type="entry name" value="HDOD"/>
</dbReference>
<sequence>MLELTAVLFGLFKLFGRNKKKAVDKRPKPRRQTSELSSKPSKPLGKLLSESQVEVVPEPPKERPASLAEFDLLVSSQIDEQQLAQAQQLCEKLPAPHPVQAKLAGGLDTPKELIETLAADPGLTADVLRTVNSAAFALTSPISSAQHAVNYLGVSFVKSLISQAANTHQTKDCSAAQKTALQRVWLSTAVASAFATLLGQHLGHSRPSVLATKALFFNLGDLAFILGNEDAHSWYAEDMTLLDRVKAQQQNCRLNSSIVGSTLARNWGLPEEIERAIANSTLPLANAPTQLDLKEDELKDTILLYLAARIGDRVAYRGLRDLANFNIDAEGEPSTFFIKSHLEASGQQMVINLLADTGFRKKFNHLLSTLAA</sequence>
<dbReference type="AlphaFoldDB" id="A0A430KUU8"/>
<feature type="region of interest" description="Disordered" evidence="1">
    <location>
        <begin position="20"/>
        <end position="61"/>
    </location>
</feature>
<evidence type="ECO:0000313" key="4">
    <source>
        <dbReference type="Proteomes" id="UP000283087"/>
    </source>
</evidence>
<evidence type="ECO:0000313" key="3">
    <source>
        <dbReference type="EMBL" id="RTE67295.1"/>
    </source>
</evidence>
<dbReference type="PROSITE" id="PS51833">
    <property type="entry name" value="HDOD"/>
    <property type="match status" value="1"/>
</dbReference>
<dbReference type="PANTHER" id="PTHR33525:SF4">
    <property type="entry name" value="CYCLIC DI-GMP PHOSPHODIESTERASE CDGJ"/>
    <property type="match status" value="1"/>
</dbReference>
<reference evidence="3 4" key="1">
    <citation type="submission" date="2018-11" db="EMBL/GenBank/DDBJ databases">
        <title>The draft genome sequence of Amphritea opalescens ANRC-JH13T.</title>
        <authorList>
            <person name="Fang Z."/>
            <person name="Zhang Y."/>
            <person name="Han X."/>
        </authorList>
    </citation>
    <scope>NUCLEOTIDE SEQUENCE [LARGE SCALE GENOMIC DNA]</scope>
    <source>
        <strain evidence="3 4">ANRC-JH13</strain>
    </source>
</reference>
<dbReference type="Gene3D" id="1.10.3210.10">
    <property type="entry name" value="Hypothetical protein af1432"/>
    <property type="match status" value="1"/>
</dbReference>
<dbReference type="InterPro" id="IPR052340">
    <property type="entry name" value="RNase_Y/CdgJ"/>
</dbReference>
<name>A0A430KUU8_9GAMM</name>
<gene>
    <name evidence="3" type="ORF">EH243_03580</name>
</gene>